<keyword evidence="10" id="KW-1185">Reference proteome</keyword>
<accession>A0A0R2G095</accession>
<gene>
    <name evidence="8" type="primary">murI</name>
    <name evidence="9" type="ORF">IV68_GL000470</name>
</gene>
<dbReference type="UniPathway" id="UPA00219"/>
<comment type="similarity">
    <text evidence="8">Belongs to the aspartate/glutamate racemases family.</text>
</comment>
<reference evidence="9 10" key="1">
    <citation type="journal article" date="2015" name="Genome Announc.">
        <title>Expanding the biotechnology potential of lactobacilli through comparative genomics of 213 strains and associated genera.</title>
        <authorList>
            <person name="Sun Z."/>
            <person name="Harris H.M."/>
            <person name="McCann A."/>
            <person name="Guo C."/>
            <person name="Argimon S."/>
            <person name="Zhang W."/>
            <person name="Yang X."/>
            <person name="Jeffery I.B."/>
            <person name="Cooney J.C."/>
            <person name="Kagawa T.F."/>
            <person name="Liu W."/>
            <person name="Song Y."/>
            <person name="Salvetti E."/>
            <person name="Wrobel A."/>
            <person name="Rasinkangas P."/>
            <person name="Parkhill J."/>
            <person name="Rea M.C."/>
            <person name="O'Sullivan O."/>
            <person name="Ritari J."/>
            <person name="Douillard F.P."/>
            <person name="Paul Ross R."/>
            <person name="Yang R."/>
            <person name="Briner A.E."/>
            <person name="Felis G.E."/>
            <person name="de Vos W.M."/>
            <person name="Barrangou R."/>
            <person name="Klaenhammer T.R."/>
            <person name="Caufield P.W."/>
            <person name="Cui Y."/>
            <person name="Zhang H."/>
            <person name="O'Toole P.W."/>
        </authorList>
    </citation>
    <scope>NUCLEOTIDE SEQUENCE [LARGE SCALE GENOMIC DNA]</scope>
    <source>
        <strain evidence="9 10">DSM 20190</strain>
    </source>
</reference>
<dbReference type="GO" id="GO:0008881">
    <property type="term" value="F:glutamate racemase activity"/>
    <property type="evidence" value="ECO:0007669"/>
    <property type="project" value="UniProtKB-UniRule"/>
</dbReference>
<keyword evidence="6 8" id="KW-0961">Cell wall biogenesis/degradation</keyword>
<dbReference type="RefSeq" id="WP_022790837.1">
    <property type="nucleotide sequence ID" value="NZ_ATUU01000001.1"/>
</dbReference>
<evidence type="ECO:0000256" key="5">
    <source>
        <dbReference type="ARBA" id="ARBA00023235"/>
    </source>
</evidence>
<dbReference type="EC" id="5.1.1.3" evidence="2 8"/>
<evidence type="ECO:0000313" key="9">
    <source>
        <dbReference type="EMBL" id="KRN33662.1"/>
    </source>
</evidence>
<proteinExistence type="inferred from homology"/>
<dbReference type="PANTHER" id="PTHR21198">
    <property type="entry name" value="GLUTAMATE RACEMASE"/>
    <property type="match status" value="1"/>
</dbReference>
<feature type="binding site" evidence="8">
    <location>
        <begin position="185"/>
        <end position="186"/>
    </location>
    <ligand>
        <name>substrate</name>
    </ligand>
</feature>
<dbReference type="PANTHER" id="PTHR21198:SF2">
    <property type="entry name" value="GLUTAMATE RACEMASE"/>
    <property type="match status" value="1"/>
</dbReference>
<dbReference type="PROSITE" id="PS00923">
    <property type="entry name" value="ASP_GLU_RACEMASE_1"/>
    <property type="match status" value="1"/>
</dbReference>
<evidence type="ECO:0000313" key="10">
    <source>
        <dbReference type="Proteomes" id="UP000051296"/>
    </source>
</evidence>
<dbReference type="AlphaFoldDB" id="A0A0R2G095"/>
<evidence type="ECO:0000256" key="4">
    <source>
        <dbReference type="ARBA" id="ARBA00022984"/>
    </source>
</evidence>
<dbReference type="InterPro" id="IPR018187">
    <property type="entry name" value="Asp/Glu_racemase_AS_1"/>
</dbReference>
<dbReference type="InterPro" id="IPR001920">
    <property type="entry name" value="Asp/Glu_race"/>
</dbReference>
<comment type="catalytic activity">
    <reaction evidence="1 8">
        <text>L-glutamate = D-glutamate</text>
        <dbReference type="Rhea" id="RHEA:12813"/>
        <dbReference type="ChEBI" id="CHEBI:29985"/>
        <dbReference type="ChEBI" id="CHEBI:29986"/>
        <dbReference type="EC" id="5.1.1.3"/>
    </reaction>
</comment>
<feature type="binding site" evidence="8">
    <location>
        <begin position="10"/>
        <end position="11"/>
    </location>
    <ligand>
        <name>substrate</name>
    </ligand>
</feature>
<dbReference type="InterPro" id="IPR015942">
    <property type="entry name" value="Asp/Glu/hydantoin_racemase"/>
</dbReference>
<evidence type="ECO:0000256" key="6">
    <source>
        <dbReference type="ARBA" id="ARBA00023316"/>
    </source>
</evidence>
<keyword evidence="3 8" id="KW-0133">Cell shape</keyword>
<organism evidence="9 10">
    <name type="scientific">Weissella halotolerans DSM 20190</name>
    <dbReference type="NCBI Taxonomy" id="1123500"/>
    <lineage>
        <taxon>Bacteria</taxon>
        <taxon>Bacillati</taxon>
        <taxon>Bacillota</taxon>
        <taxon>Bacilli</taxon>
        <taxon>Lactobacillales</taxon>
        <taxon>Lactobacillaceae</taxon>
        <taxon>Weissella</taxon>
    </lineage>
</organism>
<dbReference type="STRING" id="1123500.GCA_000420365_00034"/>
<dbReference type="NCBIfam" id="TIGR00067">
    <property type="entry name" value="glut_race"/>
    <property type="match status" value="1"/>
</dbReference>
<comment type="caution">
    <text evidence="9">The sequence shown here is derived from an EMBL/GenBank/DDBJ whole genome shotgun (WGS) entry which is preliminary data.</text>
</comment>
<evidence type="ECO:0000256" key="8">
    <source>
        <dbReference type="HAMAP-Rule" id="MF_00258"/>
    </source>
</evidence>
<dbReference type="Pfam" id="PF01177">
    <property type="entry name" value="Asp_Glu_race"/>
    <property type="match status" value="1"/>
</dbReference>
<dbReference type="Gene3D" id="3.40.50.1860">
    <property type="match status" value="2"/>
</dbReference>
<name>A0A0R2G095_9LACO</name>
<evidence type="ECO:0000256" key="1">
    <source>
        <dbReference type="ARBA" id="ARBA00001602"/>
    </source>
</evidence>
<feature type="binding site" evidence="8">
    <location>
        <begin position="42"/>
        <end position="43"/>
    </location>
    <ligand>
        <name>substrate</name>
    </ligand>
</feature>
<dbReference type="FunCoup" id="A0A0R2G095">
    <property type="interactions" value="170"/>
</dbReference>
<dbReference type="PATRIC" id="fig|1123500.6.peg.471"/>
<keyword evidence="5 8" id="KW-0413">Isomerase</keyword>
<dbReference type="OrthoDB" id="9801055at2"/>
<dbReference type="GO" id="GO:0009252">
    <property type="term" value="P:peptidoglycan biosynthetic process"/>
    <property type="evidence" value="ECO:0007669"/>
    <property type="project" value="UniProtKB-UniRule"/>
</dbReference>
<dbReference type="HAMAP" id="MF_00258">
    <property type="entry name" value="Glu_racemase"/>
    <property type="match status" value="1"/>
</dbReference>
<dbReference type="GO" id="GO:0042802">
    <property type="term" value="F:identical protein binding"/>
    <property type="evidence" value="ECO:0007669"/>
    <property type="project" value="UniProtKB-ARBA"/>
</dbReference>
<dbReference type="SUPFAM" id="SSF53681">
    <property type="entry name" value="Aspartate/glutamate racemase"/>
    <property type="match status" value="2"/>
</dbReference>
<keyword evidence="4 8" id="KW-0573">Peptidoglycan synthesis</keyword>
<dbReference type="GO" id="GO:0071555">
    <property type="term" value="P:cell wall organization"/>
    <property type="evidence" value="ECO:0007669"/>
    <property type="project" value="UniProtKB-KW"/>
</dbReference>
<evidence type="ECO:0000256" key="3">
    <source>
        <dbReference type="ARBA" id="ARBA00022960"/>
    </source>
</evidence>
<dbReference type="InterPro" id="IPR033134">
    <property type="entry name" value="Asp/Glu_racemase_AS_2"/>
</dbReference>
<sequence>MDNRPIGYMDSGIGGLTVVKQALYELPNEAIRYLGDTARMPYGPRPASEVVQFAKEVATFLYHEDIKLLVVACNTATAQALPQLQAALPIPVVGVIQPGVQAALRETTTNHIGVIATEGTVKANAYYDSLLALNPLAQVVQLATQPLVEVAEHENPGSAKVQHIVNEQLAPLRKEPIDTLVLGCTHFPLLAQAIQNAVGPDVTLVNAGAEAVATVSAILKKQDALHGLMPMVDHQDDDYYTTGNPEIFSGIASRWLGVPVEAKHLQIGKQGLQK</sequence>
<dbReference type="eggNOG" id="COG0796">
    <property type="taxonomic scope" value="Bacteria"/>
</dbReference>
<dbReference type="InParanoid" id="A0A0R2G095"/>
<evidence type="ECO:0000256" key="7">
    <source>
        <dbReference type="ARBA" id="ARBA00070053"/>
    </source>
</evidence>
<dbReference type="InterPro" id="IPR004391">
    <property type="entry name" value="Glu_race"/>
</dbReference>
<dbReference type="EMBL" id="JQAX01000001">
    <property type="protein sequence ID" value="KRN33662.1"/>
    <property type="molecule type" value="Genomic_DNA"/>
</dbReference>
<comment type="function">
    <text evidence="8">Provides the (R)-glutamate required for cell wall biosynthesis.</text>
</comment>
<evidence type="ECO:0000256" key="2">
    <source>
        <dbReference type="ARBA" id="ARBA00013090"/>
    </source>
</evidence>
<dbReference type="GO" id="GO:0008360">
    <property type="term" value="P:regulation of cell shape"/>
    <property type="evidence" value="ECO:0007669"/>
    <property type="project" value="UniProtKB-KW"/>
</dbReference>
<feature type="active site" description="Proton donor/acceptor" evidence="8">
    <location>
        <position position="73"/>
    </location>
</feature>
<feature type="active site" description="Proton donor/acceptor" evidence="8">
    <location>
        <position position="184"/>
    </location>
</feature>
<dbReference type="FunFam" id="3.40.50.1860:FF:000002">
    <property type="entry name" value="Glutamate racemase"/>
    <property type="match status" value="1"/>
</dbReference>
<feature type="binding site" evidence="8">
    <location>
        <begin position="74"/>
        <end position="75"/>
    </location>
    <ligand>
        <name>substrate</name>
    </ligand>
</feature>
<dbReference type="Proteomes" id="UP000051296">
    <property type="component" value="Unassembled WGS sequence"/>
</dbReference>
<protein>
    <recommendedName>
        <fullName evidence="7 8">Glutamate racemase</fullName>
        <ecNumber evidence="2 8">5.1.1.3</ecNumber>
    </recommendedName>
</protein>
<comment type="pathway">
    <text evidence="8">Cell wall biogenesis; peptidoglycan biosynthesis.</text>
</comment>
<dbReference type="PROSITE" id="PS00924">
    <property type="entry name" value="ASP_GLU_RACEMASE_2"/>
    <property type="match status" value="1"/>
</dbReference>